<feature type="signal peptide" evidence="2">
    <location>
        <begin position="1"/>
        <end position="27"/>
    </location>
</feature>
<reference evidence="3 4" key="1">
    <citation type="submission" date="2024-01" db="EMBL/GenBank/DDBJ databases">
        <title>Genome assemblies of Stephania.</title>
        <authorList>
            <person name="Yang L."/>
        </authorList>
    </citation>
    <scope>NUCLEOTIDE SEQUENCE [LARGE SCALE GENOMIC DNA]</scope>
    <source>
        <strain evidence="3">JXDWG</strain>
        <tissue evidence="3">Leaf</tissue>
    </source>
</reference>
<dbReference type="PANTHER" id="PTHR33512">
    <property type="entry name" value="PROTEIN, PUTATIVE (DUF1191)-RELATED"/>
    <property type="match status" value="1"/>
</dbReference>
<keyword evidence="1" id="KW-1133">Transmembrane helix</keyword>
<dbReference type="Pfam" id="PF06697">
    <property type="entry name" value="DUF1191"/>
    <property type="match status" value="1"/>
</dbReference>
<feature type="transmembrane region" description="Helical" evidence="1">
    <location>
        <begin position="227"/>
        <end position="253"/>
    </location>
</feature>
<accession>A0AAP0K946</accession>
<feature type="chain" id="PRO_5042930329" evidence="2">
    <location>
        <begin position="28"/>
        <end position="303"/>
    </location>
</feature>
<name>A0AAP0K946_9MAGN</name>
<keyword evidence="4" id="KW-1185">Reference proteome</keyword>
<evidence type="ECO:0000313" key="4">
    <source>
        <dbReference type="Proteomes" id="UP001419268"/>
    </source>
</evidence>
<comment type="caution">
    <text evidence="3">The sequence shown here is derived from an EMBL/GenBank/DDBJ whole genome shotgun (WGS) entry which is preliminary data.</text>
</comment>
<gene>
    <name evidence="3" type="ORF">Scep_006090</name>
</gene>
<evidence type="ECO:0000256" key="2">
    <source>
        <dbReference type="SAM" id="SignalP"/>
    </source>
</evidence>
<dbReference type="InterPro" id="IPR010605">
    <property type="entry name" value="DUF1191"/>
</dbReference>
<organism evidence="3 4">
    <name type="scientific">Stephania cephalantha</name>
    <dbReference type="NCBI Taxonomy" id="152367"/>
    <lineage>
        <taxon>Eukaryota</taxon>
        <taxon>Viridiplantae</taxon>
        <taxon>Streptophyta</taxon>
        <taxon>Embryophyta</taxon>
        <taxon>Tracheophyta</taxon>
        <taxon>Spermatophyta</taxon>
        <taxon>Magnoliopsida</taxon>
        <taxon>Ranunculales</taxon>
        <taxon>Menispermaceae</taxon>
        <taxon>Menispermoideae</taxon>
        <taxon>Cissampelideae</taxon>
        <taxon>Stephania</taxon>
    </lineage>
</organism>
<keyword evidence="1" id="KW-0472">Membrane</keyword>
<evidence type="ECO:0000256" key="1">
    <source>
        <dbReference type="SAM" id="Phobius"/>
    </source>
</evidence>
<dbReference type="AlphaFoldDB" id="A0AAP0K946"/>
<dbReference type="PANTHER" id="PTHR33512:SF7">
    <property type="entry name" value="LEGUME LECTIN DOMAIN-CONTAINING PROTEIN"/>
    <property type="match status" value="1"/>
</dbReference>
<proteinExistence type="predicted"/>
<evidence type="ECO:0000313" key="3">
    <source>
        <dbReference type="EMBL" id="KAK9147333.1"/>
    </source>
</evidence>
<sequence length="303" mass="33882">MLFKVFIMSKWWVIIVIFFYLFVSSRAENMNESSSPGSLDAELQNLAFEALNRPLTGKLYKVAIPASLSGIEASVVRLRSGSFWFRGVNYSHIEIPSRVVPTPFVQRFAIVYQNLGSQSSSYYKVPGYSMSTPVLGFAAYDATNLSSKGVAKLNLTTTRNRILIRFPRAMLPSPEGLNSSFKCVSFDAGMLHFSEMAMPNVCATRSQGHFCIVAPIREVKKRKDQRLWKWLGIGFAFGFAGLVIGGLVGGIIFKFMKRRRIKEMEKQAEESEALGTVWIGTSKMPSARVIRTQPVLEHGEVPQ</sequence>
<dbReference type="GO" id="GO:0016020">
    <property type="term" value="C:membrane"/>
    <property type="evidence" value="ECO:0007669"/>
    <property type="project" value="TreeGrafter"/>
</dbReference>
<keyword evidence="1" id="KW-0812">Transmembrane</keyword>
<dbReference type="EMBL" id="JBBNAG010000003">
    <property type="protein sequence ID" value="KAK9147333.1"/>
    <property type="molecule type" value="Genomic_DNA"/>
</dbReference>
<dbReference type="Proteomes" id="UP001419268">
    <property type="component" value="Unassembled WGS sequence"/>
</dbReference>
<protein>
    <submittedName>
        <fullName evidence="3">Uncharacterized protein</fullName>
    </submittedName>
</protein>
<keyword evidence="2" id="KW-0732">Signal</keyword>